<feature type="non-terminal residue" evidence="3">
    <location>
        <position position="174"/>
    </location>
</feature>
<keyword evidence="4" id="KW-1185">Reference proteome</keyword>
<dbReference type="PANTHER" id="PTHR10039">
    <property type="entry name" value="AMELOGENIN"/>
    <property type="match status" value="1"/>
</dbReference>
<dbReference type="AlphaFoldDB" id="A0A0C2RZV9"/>
<name>A0A0C2RZV9_AMAMK</name>
<evidence type="ECO:0000259" key="2">
    <source>
        <dbReference type="Pfam" id="PF24883"/>
    </source>
</evidence>
<dbReference type="Proteomes" id="UP000054549">
    <property type="component" value="Unassembled WGS sequence"/>
</dbReference>
<protein>
    <recommendedName>
        <fullName evidence="2">Nephrocystin 3-like N-terminal domain-containing protein</fullName>
    </recommendedName>
</protein>
<dbReference type="Pfam" id="PF24883">
    <property type="entry name" value="NPHP3_N"/>
    <property type="match status" value="1"/>
</dbReference>
<dbReference type="InParanoid" id="A0A0C2RZV9"/>
<accession>A0A0C2RZV9</accession>
<dbReference type="HOGENOM" id="CLU_000288_6_8_1"/>
<dbReference type="InterPro" id="IPR027417">
    <property type="entry name" value="P-loop_NTPase"/>
</dbReference>
<organism evidence="3 4">
    <name type="scientific">Amanita muscaria (strain Koide BX008)</name>
    <dbReference type="NCBI Taxonomy" id="946122"/>
    <lineage>
        <taxon>Eukaryota</taxon>
        <taxon>Fungi</taxon>
        <taxon>Dikarya</taxon>
        <taxon>Basidiomycota</taxon>
        <taxon>Agaricomycotina</taxon>
        <taxon>Agaricomycetes</taxon>
        <taxon>Agaricomycetidae</taxon>
        <taxon>Agaricales</taxon>
        <taxon>Pluteineae</taxon>
        <taxon>Amanitaceae</taxon>
        <taxon>Amanita</taxon>
    </lineage>
</organism>
<keyword evidence="1" id="KW-0677">Repeat</keyword>
<feature type="domain" description="Nephrocystin 3-like N-terminal" evidence="2">
    <location>
        <begin position="15"/>
        <end position="164"/>
    </location>
</feature>
<dbReference type="InterPro" id="IPR056884">
    <property type="entry name" value="NPHP3-like_N"/>
</dbReference>
<dbReference type="OrthoDB" id="5967843at2759"/>
<dbReference type="STRING" id="946122.A0A0C2RZV9"/>
<dbReference type="EMBL" id="KN818459">
    <property type="protein sequence ID" value="KIL55935.1"/>
    <property type="molecule type" value="Genomic_DNA"/>
</dbReference>
<feature type="non-terminal residue" evidence="3">
    <location>
        <position position="1"/>
    </location>
</feature>
<reference evidence="3 4" key="1">
    <citation type="submission" date="2014-04" db="EMBL/GenBank/DDBJ databases">
        <title>Evolutionary Origins and Diversification of the Mycorrhizal Mutualists.</title>
        <authorList>
            <consortium name="DOE Joint Genome Institute"/>
            <consortium name="Mycorrhizal Genomics Consortium"/>
            <person name="Kohler A."/>
            <person name="Kuo A."/>
            <person name="Nagy L.G."/>
            <person name="Floudas D."/>
            <person name="Copeland A."/>
            <person name="Barry K.W."/>
            <person name="Cichocki N."/>
            <person name="Veneault-Fourrey C."/>
            <person name="LaButti K."/>
            <person name="Lindquist E.A."/>
            <person name="Lipzen A."/>
            <person name="Lundell T."/>
            <person name="Morin E."/>
            <person name="Murat C."/>
            <person name="Riley R."/>
            <person name="Ohm R."/>
            <person name="Sun H."/>
            <person name="Tunlid A."/>
            <person name="Henrissat B."/>
            <person name="Grigoriev I.V."/>
            <person name="Hibbett D.S."/>
            <person name="Martin F."/>
        </authorList>
    </citation>
    <scope>NUCLEOTIDE SEQUENCE [LARGE SCALE GENOMIC DNA]</scope>
    <source>
        <strain evidence="3 4">Koide BX008</strain>
    </source>
</reference>
<evidence type="ECO:0000256" key="1">
    <source>
        <dbReference type="ARBA" id="ARBA00022737"/>
    </source>
</evidence>
<sequence length="174" mass="19403">PTKCHPGTRKTTCNSIGEWMSDPAGSPLLWLHGHAGVGKSVIAKTISDQTRVVATFFFSTSSDKSATTLFPTLAWQLAKNVPETKEHIVAALKHNPLLTKSELEKQFAHLIVQPLKKCISTVTSTLVMVIDGVDECVNENMQIEFLKILRRARCRPLRFLICSRPEPRIRAILE</sequence>
<evidence type="ECO:0000313" key="4">
    <source>
        <dbReference type="Proteomes" id="UP000054549"/>
    </source>
</evidence>
<dbReference type="SUPFAM" id="SSF52540">
    <property type="entry name" value="P-loop containing nucleoside triphosphate hydrolases"/>
    <property type="match status" value="1"/>
</dbReference>
<gene>
    <name evidence="3" type="ORF">M378DRAFT_53953</name>
</gene>
<dbReference type="Gene3D" id="3.40.50.300">
    <property type="entry name" value="P-loop containing nucleotide triphosphate hydrolases"/>
    <property type="match status" value="1"/>
</dbReference>
<dbReference type="PANTHER" id="PTHR10039:SF14">
    <property type="entry name" value="NACHT DOMAIN-CONTAINING PROTEIN"/>
    <property type="match status" value="1"/>
</dbReference>
<proteinExistence type="predicted"/>
<evidence type="ECO:0000313" key="3">
    <source>
        <dbReference type="EMBL" id="KIL55935.1"/>
    </source>
</evidence>